<dbReference type="SFLD" id="SFLDG01018">
    <property type="entry name" value="Squalene/Phytoene_Synthase_Lik"/>
    <property type="match status" value="1"/>
</dbReference>
<keyword evidence="5" id="KW-0472">Membrane</keyword>
<dbReference type="EMBL" id="JAIXMP010000004">
    <property type="protein sequence ID" value="KAI9274528.1"/>
    <property type="molecule type" value="Genomic_DNA"/>
</dbReference>
<reference evidence="6" key="2">
    <citation type="submission" date="2023-02" db="EMBL/GenBank/DDBJ databases">
        <authorList>
            <consortium name="DOE Joint Genome Institute"/>
            <person name="Mondo S.J."/>
            <person name="Chang Y."/>
            <person name="Wang Y."/>
            <person name="Ahrendt S."/>
            <person name="Andreopoulos W."/>
            <person name="Barry K."/>
            <person name="Beard J."/>
            <person name="Benny G.L."/>
            <person name="Blankenship S."/>
            <person name="Bonito G."/>
            <person name="Cuomo C."/>
            <person name="Desiro A."/>
            <person name="Gervers K.A."/>
            <person name="Hundley H."/>
            <person name="Kuo A."/>
            <person name="LaButti K."/>
            <person name="Lang B.F."/>
            <person name="Lipzen A."/>
            <person name="O'Donnell K."/>
            <person name="Pangilinan J."/>
            <person name="Reynolds N."/>
            <person name="Sandor L."/>
            <person name="Smith M.W."/>
            <person name="Tsang A."/>
            <person name="Grigoriev I.V."/>
            <person name="Stajich J.E."/>
            <person name="Spatafora J.W."/>
        </authorList>
    </citation>
    <scope>NUCLEOTIDE SEQUENCE</scope>
    <source>
        <strain evidence="6">RSA 2281</strain>
    </source>
</reference>
<feature type="compositionally biased region" description="Basic residues" evidence="4">
    <location>
        <begin position="398"/>
        <end position="410"/>
    </location>
</feature>
<evidence type="ECO:0000313" key="6">
    <source>
        <dbReference type="EMBL" id="KAI9274528.1"/>
    </source>
</evidence>
<dbReference type="Pfam" id="PF00494">
    <property type="entry name" value="SQS_PSY"/>
    <property type="match status" value="1"/>
</dbReference>
<accession>A0AAD5KL36</accession>
<name>A0AAD5KL36_9FUNG</name>
<feature type="transmembrane region" description="Helical" evidence="5">
    <location>
        <begin position="206"/>
        <end position="224"/>
    </location>
</feature>
<comment type="caution">
    <text evidence="6">The sequence shown here is derived from an EMBL/GenBank/DDBJ whole genome shotgun (WGS) entry which is preliminary data.</text>
</comment>
<feature type="transmembrane region" description="Helical" evidence="5">
    <location>
        <begin position="181"/>
        <end position="201"/>
    </location>
</feature>
<dbReference type="InterPro" id="IPR008949">
    <property type="entry name" value="Isoprenoid_synthase_dom_sf"/>
</dbReference>
<evidence type="ECO:0000256" key="5">
    <source>
        <dbReference type="SAM" id="Phobius"/>
    </source>
</evidence>
<dbReference type="Gene3D" id="1.10.600.10">
    <property type="entry name" value="Farnesyl Diphosphate Synthase"/>
    <property type="match status" value="1"/>
</dbReference>
<evidence type="ECO:0000256" key="3">
    <source>
        <dbReference type="ARBA" id="ARBA00022746"/>
    </source>
</evidence>
<dbReference type="EC" id="2.5.1.32" evidence="2"/>
<reference evidence="6" key="1">
    <citation type="journal article" date="2022" name="IScience">
        <title>Evolution of zygomycete secretomes and the origins of terrestrial fungal ecologies.</title>
        <authorList>
            <person name="Chang Y."/>
            <person name="Wang Y."/>
            <person name="Mondo S."/>
            <person name="Ahrendt S."/>
            <person name="Andreopoulos W."/>
            <person name="Barry K."/>
            <person name="Beard J."/>
            <person name="Benny G.L."/>
            <person name="Blankenship S."/>
            <person name="Bonito G."/>
            <person name="Cuomo C."/>
            <person name="Desiro A."/>
            <person name="Gervers K.A."/>
            <person name="Hundley H."/>
            <person name="Kuo A."/>
            <person name="LaButti K."/>
            <person name="Lang B.F."/>
            <person name="Lipzen A."/>
            <person name="O'Donnell K."/>
            <person name="Pangilinan J."/>
            <person name="Reynolds N."/>
            <person name="Sandor L."/>
            <person name="Smith M.E."/>
            <person name="Tsang A."/>
            <person name="Grigoriev I.V."/>
            <person name="Stajich J.E."/>
            <person name="Spatafora J.W."/>
        </authorList>
    </citation>
    <scope>NUCLEOTIDE SEQUENCE</scope>
    <source>
        <strain evidence="6">RSA 2281</strain>
    </source>
</reference>
<feature type="compositionally biased region" description="Low complexity" evidence="4">
    <location>
        <begin position="411"/>
        <end position="424"/>
    </location>
</feature>
<dbReference type="PANTHER" id="PTHR31480">
    <property type="entry name" value="BIFUNCTIONAL LYCOPENE CYCLASE/PHYTOENE SYNTHASE"/>
    <property type="match status" value="1"/>
</dbReference>
<dbReference type="SUPFAM" id="SSF48576">
    <property type="entry name" value="Terpenoid synthases"/>
    <property type="match status" value="2"/>
</dbReference>
<dbReference type="AlphaFoldDB" id="A0AAD5KL36"/>
<dbReference type="InterPro" id="IPR002060">
    <property type="entry name" value="Squ/phyt_synthse"/>
</dbReference>
<evidence type="ECO:0000256" key="1">
    <source>
        <dbReference type="ARBA" id="ARBA00001805"/>
    </source>
</evidence>
<organism evidence="6 7">
    <name type="scientific">Phascolomyces articulosus</name>
    <dbReference type="NCBI Taxonomy" id="60185"/>
    <lineage>
        <taxon>Eukaryota</taxon>
        <taxon>Fungi</taxon>
        <taxon>Fungi incertae sedis</taxon>
        <taxon>Mucoromycota</taxon>
        <taxon>Mucoromycotina</taxon>
        <taxon>Mucoromycetes</taxon>
        <taxon>Mucorales</taxon>
        <taxon>Lichtheimiaceae</taxon>
        <taxon>Phascolomyces</taxon>
    </lineage>
</organism>
<evidence type="ECO:0000313" key="7">
    <source>
        <dbReference type="Proteomes" id="UP001209540"/>
    </source>
</evidence>
<evidence type="ECO:0000256" key="4">
    <source>
        <dbReference type="SAM" id="MobiDB-lite"/>
    </source>
</evidence>
<gene>
    <name evidence="6" type="ORF">BDA99DRAFT_533161</name>
</gene>
<evidence type="ECO:0000256" key="2">
    <source>
        <dbReference type="ARBA" id="ARBA00012396"/>
    </source>
</evidence>
<dbReference type="SFLD" id="SFLDS00005">
    <property type="entry name" value="Isoprenoid_Synthase_Type_I"/>
    <property type="match status" value="1"/>
</dbReference>
<feature type="region of interest" description="Disordered" evidence="4">
    <location>
        <begin position="386"/>
        <end position="424"/>
    </location>
</feature>
<feature type="transmembrane region" description="Helical" evidence="5">
    <location>
        <begin position="31"/>
        <end position="53"/>
    </location>
</feature>
<dbReference type="Proteomes" id="UP001209540">
    <property type="component" value="Unassembled WGS sequence"/>
</dbReference>
<keyword evidence="7" id="KW-1185">Reference proteome</keyword>
<dbReference type="GO" id="GO:0016117">
    <property type="term" value="P:carotenoid biosynthetic process"/>
    <property type="evidence" value="ECO:0007669"/>
    <property type="project" value="UniProtKB-KW"/>
</dbReference>
<sequence length="707" mass="80367">MSLQLIYAIAALVAALVIYRPFITRLDCMRYILFCTAAMIIPLALFISSSIIMSSSSDESMFHNILNNNATHHHPFAFQHHNNQWKTSFVYSHYYHSQNTSTIIIATIMDIGKGALLLALLAVFSISFSGILSRWDFPILHVKPQEHIICDFLYRHVSSVAIILLGSYSNSINTTSHPHQVVSIFCPMIAMLYLIAGPYLFRRWRVVVATACFTTYIGYMSASYNTQNTCSVFASWTVADWLSISFIFAGTTASLDYWDAIMNTYPYLASNKTEDHVHMQDPMTIYYWIHLTKAIMNLTSESELDPEPIEDVKAAIRSLGHNGRSWKTMSILFPSNLRQEMCVLYAWFRVCDDIVDDMDPKIYGTFALDLVNKFLNQVFSHNNSTDKVMTDISSQNQQHRHRRRRSRSTNRSRSSSTVSSTTMLQSTTKFGKAALQDPRIPHTIDWDYYAQYLNETQLATLRGFSRLAPILCPKAAFALTDAWKIDIHRKAMKTQNDLLNYAGLISGRFAELCTCVIMYKSGRGNWSGVDPVARQDDVLKSARATGQCLQLINIARDLIADSLEGRCYVPLQYMPSRRTYKVLKDSRDPSRIGEATLKSYAIQILKLADGLTAQAQVGIDGLPYEVQDGVRAAFEIYSAIAPTLRNAQGFPKRAKVPKRRQQWIAFSCIYGFHPGFCRFLQTVRYQLVQWTKMMNHKKMADIALPSK</sequence>
<keyword evidence="3" id="KW-0125">Carotenoid biosynthesis</keyword>
<proteinExistence type="predicted"/>
<feature type="transmembrane region" description="Helical" evidence="5">
    <location>
        <begin position="6"/>
        <end position="24"/>
    </location>
</feature>
<comment type="catalytic activity">
    <reaction evidence="1">
        <text>2 (2E,6E,10E)-geranylgeranyl diphosphate = 15-cis-phytoene + 2 diphosphate</text>
        <dbReference type="Rhea" id="RHEA:34475"/>
        <dbReference type="ChEBI" id="CHEBI:27787"/>
        <dbReference type="ChEBI" id="CHEBI:33019"/>
        <dbReference type="ChEBI" id="CHEBI:58756"/>
        <dbReference type="EC" id="2.5.1.32"/>
    </reaction>
</comment>
<protein>
    <recommendedName>
        <fullName evidence="2">15-cis-phytoene synthase</fullName>
        <ecNumber evidence="2">2.5.1.32</ecNumber>
    </recommendedName>
</protein>
<keyword evidence="5" id="KW-0812">Transmembrane</keyword>
<keyword evidence="5" id="KW-1133">Transmembrane helix</keyword>